<evidence type="ECO:0000256" key="12">
    <source>
        <dbReference type="ARBA" id="ARBA00023136"/>
    </source>
</evidence>
<evidence type="ECO:0000256" key="14">
    <source>
        <dbReference type="PROSITE-ProRule" id="PRU00175"/>
    </source>
</evidence>
<dbReference type="Proteomes" id="UP000015453">
    <property type="component" value="Unassembled WGS sequence"/>
</dbReference>
<reference evidence="18 19" key="1">
    <citation type="journal article" date="2013" name="BMC Genomics">
        <title>The miniature genome of a carnivorous plant Genlisea aurea contains a low number of genes and short non-coding sequences.</title>
        <authorList>
            <person name="Leushkin E.V."/>
            <person name="Sutormin R.A."/>
            <person name="Nabieva E.R."/>
            <person name="Penin A.A."/>
            <person name="Kondrashov A.S."/>
            <person name="Logacheva M.D."/>
        </authorList>
    </citation>
    <scope>NUCLEOTIDE SEQUENCE [LARGE SCALE GENOMIC DNA]</scope>
</reference>
<dbReference type="PROSITE" id="PS50089">
    <property type="entry name" value="ZF_RING_2"/>
    <property type="match status" value="1"/>
</dbReference>
<evidence type="ECO:0000256" key="9">
    <source>
        <dbReference type="ARBA" id="ARBA00022786"/>
    </source>
</evidence>
<keyword evidence="5" id="KW-0808">Transferase</keyword>
<evidence type="ECO:0000256" key="5">
    <source>
        <dbReference type="ARBA" id="ARBA00022679"/>
    </source>
</evidence>
<keyword evidence="12 16" id="KW-0472">Membrane</keyword>
<keyword evidence="6 16" id="KW-0812">Transmembrane</keyword>
<dbReference type="SMART" id="SM00184">
    <property type="entry name" value="RING"/>
    <property type="match status" value="1"/>
</dbReference>
<keyword evidence="10" id="KW-0862">Zinc</keyword>
<gene>
    <name evidence="18" type="ORF">M569_09152</name>
</gene>
<evidence type="ECO:0000256" key="6">
    <source>
        <dbReference type="ARBA" id="ARBA00022692"/>
    </source>
</evidence>
<dbReference type="AlphaFoldDB" id="S8CLH4"/>
<evidence type="ECO:0000256" key="8">
    <source>
        <dbReference type="ARBA" id="ARBA00022771"/>
    </source>
</evidence>
<dbReference type="GO" id="GO:0016020">
    <property type="term" value="C:membrane"/>
    <property type="evidence" value="ECO:0007669"/>
    <property type="project" value="UniProtKB-SubCell"/>
</dbReference>
<dbReference type="InterPro" id="IPR001841">
    <property type="entry name" value="Znf_RING"/>
</dbReference>
<organism evidence="18 19">
    <name type="scientific">Genlisea aurea</name>
    <dbReference type="NCBI Taxonomy" id="192259"/>
    <lineage>
        <taxon>Eukaryota</taxon>
        <taxon>Viridiplantae</taxon>
        <taxon>Streptophyta</taxon>
        <taxon>Embryophyta</taxon>
        <taxon>Tracheophyta</taxon>
        <taxon>Spermatophyta</taxon>
        <taxon>Magnoliopsida</taxon>
        <taxon>eudicotyledons</taxon>
        <taxon>Gunneridae</taxon>
        <taxon>Pentapetalae</taxon>
        <taxon>asterids</taxon>
        <taxon>lamiids</taxon>
        <taxon>Lamiales</taxon>
        <taxon>Lentibulariaceae</taxon>
        <taxon>Genlisea</taxon>
    </lineage>
</organism>
<accession>S8CLH4</accession>
<dbReference type="EC" id="2.3.2.27" evidence="4"/>
<feature type="transmembrane region" description="Helical" evidence="16">
    <location>
        <begin position="12"/>
        <end position="39"/>
    </location>
</feature>
<evidence type="ECO:0000313" key="19">
    <source>
        <dbReference type="Proteomes" id="UP000015453"/>
    </source>
</evidence>
<evidence type="ECO:0000256" key="13">
    <source>
        <dbReference type="ARBA" id="ARBA00024209"/>
    </source>
</evidence>
<keyword evidence="8 14" id="KW-0863">Zinc-finger</keyword>
<evidence type="ECO:0000256" key="15">
    <source>
        <dbReference type="SAM" id="MobiDB-lite"/>
    </source>
</evidence>
<keyword evidence="7" id="KW-0479">Metal-binding</keyword>
<evidence type="ECO:0000256" key="3">
    <source>
        <dbReference type="ARBA" id="ARBA00004906"/>
    </source>
</evidence>
<keyword evidence="19" id="KW-1185">Reference proteome</keyword>
<feature type="compositionally biased region" description="Basic and acidic residues" evidence="15">
    <location>
        <begin position="193"/>
        <end position="202"/>
    </location>
</feature>
<comment type="subcellular location">
    <subcellularLocation>
        <location evidence="2">Membrane</location>
        <topology evidence="2">Single-pass membrane protein</topology>
    </subcellularLocation>
</comment>
<comment type="pathway">
    <text evidence="3">Protein modification; protein ubiquitination.</text>
</comment>
<keyword evidence="9" id="KW-0833">Ubl conjugation pathway</keyword>
<dbReference type="SUPFAM" id="SSF57850">
    <property type="entry name" value="RING/U-box"/>
    <property type="match status" value="1"/>
</dbReference>
<dbReference type="PANTHER" id="PTHR14155:SF521">
    <property type="entry name" value="RING-H2 FINGER PROTEIN ATL30"/>
    <property type="match status" value="1"/>
</dbReference>
<evidence type="ECO:0000256" key="10">
    <source>
        <dbReference type="ARBA" id="ARBA00022833"/>
    </source>
</evidence>
<feature type="region of interest" description="Disordered" evidence="15">
    <location>
        <begin position="185"/>
        <end position="218"/>
    </location>
</feature>
<dbReference type="PANTHER" id="PTHR14155">
    <property type="entry name" value="RING FINGER DOMAIN-CONTAINING"/>
    <property type="match status" value="1"/>
</dbReference>
<comment type="catalytic activity">
    <reaction evidence="1">
        <text>S-ubiquitinyl-[E2 ubiquitin-conjugating enzyme]-L-cysteine + [acceptor protein]-L-lysine = [E2 ubiquitin-conjugating enzyme]-L-cysteine + N(6)-ubiquitinyl-[acceptor protein]-L-lysine.</text>
        <dbReference type="EC" id="2.3.2.27"/>
    </reaction>
</comment>
<evidence type="ECO:0000256" key="7">
    <source>
        <dbReference type="ARBA" id="ARBA00022723"/>
    </source>
</evidence>
<dbReference type="Pfam" id="PF13639">
    <property type="entry name" value="zf-RING_2"/>
    <property type="match status" value="1"/>
</dbReference>
<protein>
    <recommendedName>
        <fullName evidence="4">RING-type E3 ubiquitin transferase</fullName>
        <ecNumber evidence="4">2.3.2.27</ecNumber>
    </recommendedName>
</protein>
<dbReference type="CDD" id="cd16461">
    <property type="entry name" value="RING-H2_EL5-like"/>
    <property type="match status" value="1"/>
</dbReference>
<name>S8CLH4_9LAMI</name>
<evidence type="ECO:0000256" key="11">
    <source>
        <dbReference type="ARBA" id="ARBA00022989"/>
    </source>
</evidence>
<evidence type="ECO:0000256" key="1">
    <source>
        <dbReference type="ARBA" id="ARBA00000900"/>
    </source>
</evidence>
<keyword evidence="11 16" id="KW-1133">Transmembrane helix</keyword>
<dbReference type="Gene3D" id="3.30.40.10">
    <property type="entry name" value="Zinc/RING finger domain, C3HC4 (zinc finger)"/>
    <property type="match status" value="1"/>
</dbReference>
<dbReference type="GO" id="GO:0061630">
    <property type="term" value="F:ubiquitin protein ligase activity"/>
    <property type="evidence" value="ECO:0007669"/>
    <property type="project" value="UniProtKB-EC"/>
</dbReference>
<dbReference type="InterPro" id="IPR053238">
    <property type="entry name" value="RING-H2_zinc_finger"/>
</dbReference>
<evidence type="ECO:0000259" key="17">
    <source>
        <dbReference type="PROSITE" id="PS50089"/>
    </source>
</evidence>
<comment type="caution">
    <text evidence="18">The sequence shown here is derived from an EMBL/GenBank/DDBJ whole genome shotgun (WGS) entry which is preliminary data.</text>
</comment>
<dbReference type="EMBL" id="AUSU01004120">
    <property type="protein sequence ID" value="EPS65626.1"/>
    <property type="molecule type" value="Genomic_DNA"/>
</dbReference>
<evidence type="ECO:0000256" key="16">
    <source>
        <dbReference type="SAM" id="Phobius"/>
    </source>
</evidence>
<sequence>SVPPSPPPPPQYSYPPITIILTVVLLACFFIGFFSIYFCRCFVQNIFYSWHHRHTPGGTPVGPANSDDGKPGLDPLIVHSFPSFVYSTVQEYRKEKYGLECAICLVEFDGSDFLRLLTICSHVFHQECIDLWLETHKSCPVCRRNLESATQSPSYNNTTDGMIGSSPLADSFSITIKDENQKKSSRVSISIGEQEREMEGGKFPRSHSTGHSIVRSRGEEEDRFTLRLPEHVKARILRGHNNSIKSCTTFGELKKKDNSRNSLLAEVADQ</sequence>
<dbReference type="GO" id="GO:0008270">
    <property type="term" value="F:zinc ion binding"/>
    <property type="evidence" value="ECO:0007669"/>
    <property type="project" value="UniProtKB-KW"/>
</dbReference>
<evidence type="ECO:0000256" key="2">
    <source>
        <dbReference type="ARBA" id="ARBA00004167"/>
    </source>
</evidence>
<evidence type="ECO:0000256" key="4">
    <source>
        <dbReference type="ARBA" id="ARBA00012483"/>
    </source>
</evidence>
<feature type="non-terminal residue" evidence="18">
    <location>
        <position position="1"/>
    </location>
</feature>
<proteinExistence type="inferred from homology"/>
<comment type="similarity">
    <text evidence="13">Belongs to the RING-type zinc finger family. ATL subfamily.</text>
</comment>
<feature type="domain" description="RING-type" evidence="17">
    <location>
        <begin position="101"/>
        <end position="143"/>
    </location>
</feature>
<dbReference type="InterPro" id="IPR013083">
    <property type="entry name" value="Znf_RING/FYVE/PHD"/>
</dbReference>
<evidence type="ECO:0000313" key="18">
    <source>
        <dbReference type="EMBL" id="EPS65626.1"/>
    </source>
</evidence>
<dbReference type="OrthoDB" id="9984778at2759"/>
<dbReference type="FunFam" id="3.30.40.10:FF:000187">
    <property type="entry name" value="E3 ubiquitin-protein ligase ATL6"/>
    <property type="match status" value="1"/>
</dbReference>